<feature type="region of interest" description="Disordered" evidence="1">
    <location>
        <begin position="241"/>
        <end position="288"/>
    </location>
</feature>
<dbReference type="EMBL" id="OIVN01006480">
    <property type="protein sequence ID" value="SPD33923.1"/>
    <property type="molecule type" value="Genomic_DNA"/>
</dbReference>
<dbReference type="InterPro" id="IPR013103">
    <property type="entry name" value="RVT_2"/>
</dbReference>
<sequence>MASSSSTNTENASATSTPIIPHSLTQVHHLITIKLTRDNYLLWKAQIIPYLKGQHLFGFLDGTRLAPLPVLTTTADGAAHVIPNPEFQQWHLQDQMLLSALISSLSENILAHVVRCVTARDVWQVLERMFTSQSRARTMQVHYQLATLQKGDSTVAEYYHRFTLLADTLAAVNHPLDSFEMVSFFLAGLGSEYDSLVTSVQTRADPLSIEDLYGHLLTHEIRLAHNQPAVDLSLANANFTAPTSSARGGRSGKSPAYFQSNRGPTTNNQRTNRGRGRGGRGGSSSHRTHFSYASEARPSMQALLATPSAPQDPNWYTDSGATHHLTADLGNLNLRADDYNGPDQIRVFKTHWYSSFLLGPCVPASSSARNLSSSSTEPMLQAEPVLPTEPPVLPTASVLPLFDAPKSSSSHPVPASLPPPSPTPIPSHPMVTRSQNNITKPRKPTDGTILYPIPRALLAAVDSSITEPTCYSTAVKIPEWRTAMNLEFDALLKNKTWSLVPQSQARNLVGCKWVFRIKRKADGSIERYKARLVAKGFHQQPGIDYGETFSPVIKPTTVRTVLSIAISAGWSIRQIDIHNAFLHGTLSEDVFMSQPPEFNHPQFPSHVCKLQKAIYGLKQAPRAWFSKLSSRLLQLGFCGSLSDTSLFILKDASFTMYVLIYVDDIIITCSKATAIDDLLHQLSSDFAVKDLGKLNFFLGIEVLETPAGVILSQQRYILDILKRTTMQDAKPVSSPMASSTSLTAHEGPSFSDHTLYRSTVGALQYLSLTRPDIAFAVNKLSQFMHAPTLLHWQAVKRLLRYLKHTIQFGLHLFRSSCSDLQAYCDADWAGSRDDRRSTGSYCVFLGKNLISWGCKKQATVARSSTEAEYKALANTAAELKWLHSLFCELGVSISSPPTICKDQLADLLTKPISSSRFPLLRTKLNVLPIPLGLRGRVEDNAPRQLEQKCDKDKLKSC</sequence>
<evidence type="ECO:0000313" key="3">
    <source>
        <dbReference type="EMBL" id="SPD33923.1"/>
    </source>
</evidence>
<dbReference type="PANTHER" id="PTHR47481">
    <property type="match status" value="1"/>
</dbReference>
<dbReference type="Pfam" id="PF14223">
    <property type="entry name" value="Retrotran_gag_2"/>
    <property type="match status" value="1"/>
</dbReference>
<proteinExistence type="predicted"/>
<reference evidence="3" key="1">
    <citation type="submission" date="2018-02" db="EMBL/GenBank/DDBJ databases">
        <authorList>
            <person name="Cohen D.B."/>
            <person name="Kent A.D."/>
        </authorList>
    </citation>
    <scope>NUCLEOTIDE SEQUENCE</scope>
</reference>
<dbReference type="Pfam" id="PF07727">
    <property type="entry name" value="RVT_2"/>
    <property type="match status" value="1"/>
</dbReference>
<dbReference type="CDD" id="cd09272">
    <property type="entry name" value="RNase_HI_RT_Ty1"/>
    <property type="match status" value="1"/>
</dbReference>
<evidence type="ECO:0000259" key="2">
    <source>
        <dbReference type="Pfam" id="PF07727"/>
    </source>
</evidence>
<feature type="compositionally biased region" description="Low complexity" evidence="1">
    <location>
        <begin position="261"/>
        <end position="271"/>
    </location>
</feature>
<dbReference type="PANTHER" id="PTHR47481:SF31">
    <property type="entry name" value="OS01G0873500 PROTEIN"/>
    <property type="match status" value="1"/>
</dbReference>
<feature type="region of interest" description="Disordered" evidence="1">
    <location>
        <begin position="404"/>
        <end position="445"/>
    </location>
</feature>
<dbReference type="InterPro" id="IPR043502">
    <property type="entry name" value="DNA/RNA_pol_sf"/>
</dbReference>
<dbReference type="AlphaFoldDB" id="A0A2N9JBF3"/>
<accession>A0A2N9JBF3</accession>
<gene>
    <name evidence="3" type="ORF">FSB_LOCUS61805</name>
</gene>
<feature type="compositionally biased region" description="Low complexity" evidence="1">
    <location>
        <begin position="405"/>
        <end position="414"/>
    </location>
</feature>
<feature type="domain" description="Reverse transcriptase Ty1/copia-type" evidence="2">
    <location>
        <begin position="494"/>
        <end position="737"/>
    </location>
</feature>
<name>A0A2N9JBF3_FAGSY</name>
<organism evidence="3">
    <name type="scientific">Fagus sylvatica</name>
    <name type="common">Beechnut</name>
    <dbReference type="NCBI Taxonomy" id="28930"/>
    <lineage>
        <taxon>Eukaryota</taxon>
        <taxon>Viridiplantae</taxon>
        <taxon>Streptophyta</taxon>
        <taxon>Embryophyta</taxon>
        <taxon>Tracheophyta</taxon>
        <taxon>Spermatophyta</taxon>
        <taxon>Magnoliopsida</taxon>
        <taxon>eudicotyledons</taxon>
        <taxon>Gunneridae</taxon>
        <taxon>Pentapetalae</taxon>
        <taxon>rosids</taxon>
        <taxon>fabids</taxon>
        <taxon>Fagales</taxon>
        <taxon>Fagaceae</taxon>
        <taxon>Fagus</taxon>
    </lineage>
</organism>
<dbReference type="SUPFAM" id="SSF56672">
    <property type="entry name" value="DNA/RNA polymerases"/>
    <property type="match status" value="1"/>
</dbReference>
<feature type="compositionally biased region" description="Pro residues" evidence="1">
    <location>
        <begin position="415"/>
        <end position="427"/>
    </location>
</feature>
<protein>
    <recommendedName>
        <fullName evidence="2">Reverse transcriptase Ty1/copia-type domain-containing protein</fullName>
    </recommendedName>
</protein>
<evidence type="ECO:0000256" key="1">
    <source>
        <dbReference type="SAM" id="MobiDB-lite"/>
    </source>
</evidence>